<proteinExistence type="predicted"/>
<name>A0A266Q3R9_9GAMM</name>
<sequence>MLKGAIKNGASPKEIAVLIAENILFNSNWYTGRKLLNAVPNSCARKCIQNSSTDHILCAKNCSPKNVKSAN</sequence>
<evidence type="ECO:0000313" key="2">
    <source>
        <dbReference type="Proteomes" id="UP000216101"/>
    </source>
</evidence>
<accession>A0A266Q3R9</accession>
<organism evidence="1 2">
    <name type="scientific">Cellvibrio mixtus</name>
    <dbReference type="NCBI Taxonomy" id="39650"/>
    <lineage>
        <taxon>Bacteria</taxon>
        <taxon>Pseudomonadati</taxon>
        <taxon>Pseudomonadota</taxon>
        <taxon>Gammaproteobacteria</taxon>
        <taxon>Cellvibrionales</taxon>
        <taxon>Cellvibrionaceae</taxon>
        <taxon>Cellvibrio</taxon>
    </lineage>
</organism>
<reference evidence="2" key="1">
    <citation type="submission" date="2017-05" db="EMBL/GenBank/DDBJ databases">
        <authorList>
            <person name="Barney B.M."/>
        </authorList>
    </citation>
    <scope>NUCLEOTIDE SEQUENCE [LARGE SCALE GENOMIC DNA]</scope>
    <source>
        <strain evidence="2">PSBB022</strain>
    </source>
</reference>
<evidence type="ECO:0000313" key="1">
    <source>
        <dbReference type="EMBL" id="OZY84518.1"/>
    </source>
</evidence>
<protein>
    <submittedName>
        <fullName evidence="1">Uncharacterized protein</fullName>
    </submittedName>
</protein>
<keyword evidence="2" id="KW-1185">Reference proteome</keyword>
<comment type="caution">
    <text evidence="1">The sequence shown here is derived from an EMBL/GenBank/DDBJ whole genome shotgun (WGS) entry which is preliminary data.</text>
</comment>
<gene>
    <name evidence="1" type="ORF">CBP51_15090</name>
</gene>
<dbReference type="Proteomes" id="UP000216101">
    <property type="component" value="Unassembled WGS sequence"/>
</dbReference>
<dbReference type="AlphaFoldDB" id="A0A266Q3R9"/>
<dbReference type="EMBL" id="NHNI01000002">
    <property type="protein sequence ID" value="OZY84518.1"/>
    <property type="molecule type" value="Genomic_DNA"/>
</dbReference>